<dbReference type="InterPro" id="IPR000679">
    <property type="entry name" value="Znf_GATA"/>
</dbReference>
<dbReference type="PROSITE" id="PS50114">
    <property type="entry name" value="GATA_ZN_FINGER_2"/>
    <property type="match status" value="1"/>
</dbReference>
<protein>
    <recommendedName>
        <fullName evidence="3">GATA-type domain-containing protein</fullName>
    </recommendedName>
</protein>
<feature type="compositionally biased region" description="Basic and acidic residues" evidence="2">
    <location>
        <begin position="207"/>
        <end position="229"/>
    </location>
</feature>
<feature type="domain" description="GATA-type" evidence="3">
    <location>
        <begin position="255"/>
        <end position="317"/>
    </location>
</feature>
<name>A0A8S0WBG9_CYCAE</name>
<feature type="compositionally biased region" description="Polar residues" evidence="2">
    <location>
        <begin position="320"/>
        <end position="344"/>
    </location>
</feature>
<gene>
    <name evidence="4" type="ORF">AAE3_LOCUS12098</name>
</gene>
<organism evidence="4 5">
    <name type="scientific">Cyclocybe aegerita</name>
    <name type="common">Black poplar mushroom</name>
    <name type="synonym">Agrocybe aegerita</name>
    <dbReference type="NCBI Taxonomy" id="1973307"/>
    <lineage>
        <taxon>Eukaryota</taxon>
        <taxon>Fungi</taxon>
        <taxon>Dikarya</taxon>
        <taxon>Basidiomycota</taxon>
        <taxon>Agaricomycotina</taxon>
        <taxon>Agaricomycetes</taxon>
        <taxon>Agaricomycetidae</taxon>
        <taxon>Agaricales</taxon>
        <taxon>Agaricineae</taxon>
        <taxon>Bolbitiaceae</taxon>
        <taxon>Cyclocybe</taxon>
    </lineage>
</organism>
<reference evidence="4 5" key="1">
    <citation type="submission" date="2020-01" db="EMBL/GenBank/DDBJ databases">
        <authorList>
            <person name="Gupta K D."/>
        </authorList>
    </citation>
    <scope>NUCLEOTIDE SEQUENCE [LARGE SCALE GENOMIC DNA]</scope>
</reference>
<keyword evidence="5" id="KW-1185">Reference proteome</keyword>
<feature type="compositionally biased region" description="Low complexity" evidence="2">
    <location>
        <begin position="146"/>
        <end position="156"/>
    </location>
</feature>
<keyword evidence="1" id="KW-0863">Zinc-finger</keyword>
<dbReference type="AlphaFoldDB" id="A0A8S0WBG9"/>
<feature type="compositionally biased region" description="Low complexity" evidence="2">
    <location>
        <begin position="383"/>
        <end position="402"/>
    </location>
</feature>
<dbReference type="GO" id="GO:0043565">
    <property type="term" value="F:sequence-specific DNA binding"/>
    <property type="evidence" value="ECO:0007669"/>
    <property type="project" value="InterPro"/>
</dbReference>
<evidence type="ECO:0000256" key="2">
    <source>
        <dbReference type="SAM" id="MobiDB-lite"/>
    </source>
</evidence>
<dbReference type="GO" id="GO:0006355">
    <property type="term" value="P:regulation of DNA-templated transcription"/>
    <property type="evidence" value="ECO:0007669"/>
    <property type="project" value="InterPro"/>
</dbReference>
<evidence type="ECO:0000256" key="1">
    <source>
        <dbReference type="PROSITE-ProRule" id="PRU00094"/>
    </source>
</evidence>
<dbReference type="GO" id="GO:0008270">
    <property type="term" value="F:zinc ion binding"/>
    <property type="evidence" value="ECO:0007669"/>
    <property type="project" value="UniProtKB-KW"/>
</dbReference>
<dbReference type="Proteomes" id="UP000467700">
    <property type="component" value="Unassembled WGS sequence"/>
</dbReference>
<feature type="compositionally biased region" description="Low complexity" evidence="2">
    <location>
        <begin position="112"/>
        <end position="132"/>
    </location>
</feature>
<feature type="compositionally biased region" description="Polar residues" evidence="2">
    <location>
        <begin position="403"/>
        <end position="441"/>
    </location>
</feature>
<evidence type="ECO:0000313" key="4">
    <source>
        <dbReference type="EMBL" id="CAA7269858.1"/>
    </source>
</evidence>
<keyword evidence="1" id="KW-0862">Zinc</keyword>
<dbReference type="Pfam" id="PF00320">
    <property type="entry name" value="GATA"/>
    <property type="match status" value="1"/>
</dbReference>
<feature type="region of interest" description="Disordered" evidence="2">
    <location>
        <begin position="1"/>
        <end position="71"/>
    </location>
</feature>
<feature type="compositionally biased region" description="Polar residues" evidence="2">
    <location>
        <begin position="373"/>
        <end position="382"/>
    </location>
</feature>
<feature type="region of interest" description="Disordered" evidence="2">
    <location>
        <begin position="361"/>
        <end position="509"/>
    </location>
</feature>
<proteinExistence type="predicted"/>
<dbReference type="InterPro" id="IPR013088">
    <property type="entry name" value="Znf_NHR/GATA"/>
</dbReference>
<feature type="compositionally biased region" description="Gly residues" evidence="2">
    <location>
        <begin position="485"/>
        <end position="494"/>
    </location>
</feature>
<feature type="region of interest" description="Disordered" evidence="2">
    <location>
        <begin position="87"/>
        <end position="250"/>
    </location>
</feature>
<feature type="compositionally biased region" description="Basic and acidic residues" evidence="2">
    <location>
        <begin position="36"/>
        <end position="52"/>
    </location>
</feature>
<dbReference type="SUPFAM" id="SSF57716">
    <property type="entry name" value="Glucocorticoid receptor-like (DNA-binding domain)"/>
    <property type="match status" value="1"/>
</dbReference>
<accession>A0A8S0WBG9</accession>
<feature type="compositionally biased region" description="Low complexity" evidence="2">
    <location>
        <begin position="469"/>
        <end position="484"/>
    </location>
</feature>
<evidence type="ECO:0000313" key="5">
    <source>
        <dbReference type="Proteomes" id="UP000467700"/>
    </source>
</evidence>
<feature type="compositionally biased region" description="Basic and acidic residues" evidence="2">
    <location>
        <begin position="453"/>
        <end position="463"/>
    </location>
</feature>
<feature type="compositionally biased region" description="Basic and acidic residues" evidence="2">
    <location>
        <begin position="10"/>
        <end position="22"/>
    </location>
</feature>
<sequence length="509" mass="54600">MPMFGGDSTKSSDEEHHDHPDAVIDPALRKLASGPRSDKRGQEAGVGNHKDQPSMPTRVEPSFQMSSPFVSSPALCSDARLFNVSSLDRRRQHQHQFDSNARIPSPPPPIATIPQSHSPSPSVVSVDRSSNSTPHIRRSPPSNTIQQQQSMYSSSYHAHPHDLQSVNRQHQQQQQHPYAPRGEPINHHPHPHQYMYSPHPPPPFDPPRFDQHHPHPQHDTRLSFRDSQRRNTCPTRPRRRRCIARTQGSSTPCRASPRRRCFNCCTTDTSTWRRSNLSPGKVLCNKCGLFERTHSRPRPDQFPHKRGPLASSALRGRTPPGQQFNSLNGPHNISASSGNNQTQLPPIGGVGAGAYGYNDYGHGQQGQGGQQGLPTLQSWHGNGSSSGPSASSGPVPSSTSAGNAPSSTTNGNGSGANPPTNGSSPPGAHKQQQQQESPRLQTSTSTSSSSKGVKYEDGVKYEEGAQGQGARSHPPSPPSRSSTAAGGGSGGKAGVNGVAGDEKGGSRDA</sequence>
<dbReference type="CDD" id="cd00202">
    <property type="entry name" value="ZnF_GATA"/>
    <property type="match status" value="1"/>
</dbReference>
<evidence type="ECO:0000259" key="3">
    <source>
        <dbReference type="PROSITE" id="PS50114"/>
    </source>
</evidence>
<feature type="region of interest" description="Disordered" evidence="2">
    <location>
        <begin position="293"/>
        <end position="347"/>
    </location>
</feature>
<feature type="compositionally biased region" description="Basic and acidic residues" evidence="2">
    <location>
        <begin position="293"/>
        <end position="303"/>
    </location>
</feature>
<dbReference type="SMART" id="SM00401">
    <property type="entry name" value="ZnF_GATA"/>
    <property type="match status" value="1"/>
</dbReference>
<dbReference type="Gene3D" id="3.30.50.10">
    <property type="entry name" value="Erythroid Transcription Factor GATA-1, subunit A"/>
    <property type="match status" value="1"/>
</dbReference>
<keyword evidence="1" id="KW-0479">Metal-binding</keyword>
<comment type="caution">
    <text evidence="4">The sequence shown here is derived from an EMBL/GenBank/DDBJ whole genome shotgun (WGS) entry which is preliminary data.</text>
</comment>
<feature type="compositionally biased region" description="Basic and acidic residues" evidence="2">
    <location>
        <begin position="500"/>
        <end position="509"/>
    </location>
</feature>
<dbReference type="OrthoDB" id="515401at2759"/>
<dbReference type="EMBL" id="CACVBS010000081">
    <property type="protein sequence ID" value="CAA7269858.1"/>
    <property type="molecule type" value="Genomic_DNA"/>
</dbReference>